<name>O53071_9LACT</name>
<dbReference type="EMBL" id="Y12675">
    <property type="protein sequence ID" value="CAA73215.1"/>
    <property type="molecule type" value="Genomic_DNA"/>
</dbReference>
<protein>
    <submittedName>
        <fullName evidence="1">Uncharacterized protein</fullName>
    </submittedName>
</protein>
<accession>O53071</accession>
<gene>
    <name evidence="1" type="primary">ORF5</name>
</gene>
<proteinExistence type="predicted"/>
<keyword evidence="1" id="KW-0614">Plasmid</keyword>
<evidence type="ECO:0000313" key="1">
    <source>
        <dbReference type="EMBL" id="CAA73215.1"/>
    </source>
</evidence>
<organism evidence="1">
    <name type="scientific">Lactococcus lactis</name>
    <dbReference type="NCBI Taxonomy" id="1358"/>
    <lineage>
        <taxon>Bacteria</taxon>
        <taxon>Bacillati</taxon>
        <taxon>Bacillota</taxon>
        <taxon>Bacilli</taxon>
        <taxon>Lactobacillales</taxon>
        <taxon>Streptococcaceae</taxon>
        <taxon>Lactococcus</taxon>
    </lineage>
</organism>
<reference evidence="1" key="1">
    <citation type="journal article" date="1998" name="FEMS Microbiol. Lett.">
        <title>Nucleotide sequence and analysis of the new chromosomal abortive infection gene abiN of Lactococcus lactis subsp. cremoris S114.</title>
        <authorList>
            <person name="Prevots F."/>
            <person name="Tolou S."/>
            <person name="Delpech B."/>
            <person name="Kaghad M."/>
            <person name="Daloyau M."/>
        </authorList>
    </citation>
    <scope>NUCLEOTIDE SEQUENCE</scope>
    <source>
        <strain evidence="1">S96</strain>
        <plasmid evidence="1">pPF107-3</plasmid>
    </source>
</reference>
<sequence>MVLKLLAILPSGSAGKFLKKIWNLEKWGGYYDPPYKCRVPTRPTNPPQP</sequence>
<dbReference type="AlphaFoldDB" id="O53071"/>
<geneLocation type="plasmid" evidence="1">
    <name>pPF107-3</name>
</geneLocation>